<gene>
    <name evidence="2" type="ORF">EP51_19275</name>
</gene>
<evidence type="ECO:0000313" key="2">
    <source>
        <dbReference type="EMBL" id="AII06656.1"/>
    </source>
</evidence>
<dbReference type="InterPro" id="IPR049054">
    <property type="entry name" value="CN_hydtase_beta-like_N"/>
</dbReference>
<name>A0A076ELJ9_RHOOP</name>
<accession>A0A076ELJ9</accession>
<evidence type="ECO:0000259" key="1">
    <source>
        <dbReference type="Pfam" id="PF21006"/>
    </source>
</evidence>
<dbReference type="eggNOG" id="ENOG5032V56">
    <property type="taxonomic scope" value="Bacteria"/>
</dbReference>
<evidence type="ECO:0000313" key="3">
    <source>
        <dbReference type="Proteomes" id="UP000028488"/>
    </source>
</evidence>
<feature type="domain" description="Nitrile hydratase beta subunit-like N-terminal" evidence="1">
    <location>
        <begin position="43"/>
        <end position="136"/>
    </location>
</feature>
<proteinExistence type="predicted"/>
<dbReference type="RefSeq" id="WP_037242299.1">
    <property type="nucleotide sequence ID" value="NZ_CP008947.1"/>
</dbReference>
<sequence>MNSPADFEAQANRVAEYGPVHHAEMDSPYYLSNSAFDALRHVLHDVGGQTALPVKYEEKVEEDWEMSTYVTCECLGWRGVWNSEERRRAENDLGATLYFGLPYYARWITVAAKTLINKGLITPDELSAKIDEVRARSAGGKATGGQS</sequence>
<reference evidence="2 3" key="1">
    <citation type="submission" date="2014-07" db="EMBL/GenBank/DDBJ databases">
        <title>Genome Sequence of Rhodococcus opacus Strain R7, a Biodegrader of Mono- and Polycyclic Aromatic Hydrocarbons.</title>
        <authorList>
            <person name="Di Gennaro P."/>
            <person name="Zampolli J."/>
            <person name="Presti I."/>
            <person name="Cappelletti M."/>
            <person name="D'Ursi P."/>
            <person name="Orro A."/>
            <person name="Mezzelani A."/>
            <person name="Milanesi L."/>
        </authorList>
    </citation>
    <scope>NUCLEOTIDE SEQUENCE [LARGE SCALE GENOMIC DNA]</scope>
    <source>
        <strain evidence="2 3">R7</strain>
    </source>
</reference>
<organism evidence="2 3">
    <name type="scientific">Rhodococcus opacus</name>
    <name type="common">Nocardia opaca</name>
    <dbReference type="NCBI Taxonomy" id="37919"/>
    <lineage>
        <taxon>Bacteria</taxon>
        <taxon>Bacillati</taxon>
        <taxon>Actinomycetota</taxon>
        <taxon>Actinomycetes</taxon>
        <taxon>Mycobacteriales</taxon>
        <taxon>Nocardiaceae</taxon>
        <taxon>Rhodococcus</taxon>
    </lineage>
</organism>
<dbReference type="InterPro" id="IPR042262">
    <property type="entry name" value="CN_hydtase_beta_C"/>
</dbReference>
<dbReference type="AlphaFoldDB" id="A0A076ELJ9"/>
<dbReference type="Gene3D" id="1.10.472.20">
    <property type="entry name" value="Nitrile hydratase, beta subunit"/>
    <property type="match status" value="1"/>
</dbReference>
<dbReference type="Proteomes" id="UP000028488">
    <property type="component" value="Chromosome"/>
</dbReference>
<dbReference type="SUPFAM" id="SSF50090">
    <property type="entry name" value="Electron transport accessory proteins"/>
    <property type="match status" value="1"/>
</dbReference>
<dbReference type="EMBL" id="CP008947">
    <property type="protein sequence ID" value="AII06656.1"/>
    <property type="molecule type" value="Genomic_DNA"/>
</dbReference>
<protein>
    <submittedName>
        <fullName evidence="2">ScnB</fullName>
    </submittedName>
</protein>
<dbReference type="InterPro" id="IPR008990">
    <property type="entry name" value="Elect_transpt_acc-like_dom_sf"/>
</dbReference>
<dbReference type="Pfam" id="PF21006">
    <property type="entry name" value="NHase_beta_N"/>
    <property type="match status" value="1"/>
</dbReference>